<feature type="domain" description="FtsK" evidence="5">
    <location>
        <begin position="635"/>
        <end position="827"/>
    </location>
</feature>
<dbReference type="PANTHER" id="PTHR22683:SF1">
    <property type="entry name" value="TYPE VII SECRETION SYSTEM PROTEIN ESSC"/>
    <property type="match status" value="1"/>
</dbReference>
<feature type="binding site" evidence="3">
    <location>
        <begin position="653"/>
        <end position="660"/>
    </location>
    <ligand>
        <name>ATP</name>
        <dbReference type="ChEBI" id="CHEBI:30616"/>
    </ligand>
</feature>
<comment type="caution">
    <text evidence="6">The sequence shown here is derived from an EMBL/GenBank/DDBJ whole genome shotgun (WGS) entry which is preliminary data.</text>
</comment>
<keyword evidence="7" id="KW-1185">Reference proteome</keyword>
<dbReference type="InterPro" id="IPR002543">
    <property type="entry name" value="FtsK_dom"/>
</dbReference>
<feature type="binding site" evidence="3">
    <location>
        <begin position="990"/>
        <end position="997"/>
    </location>
    <ligand>
        <name>ATP</name>
        <dbReference type="ChEBI" id="CHEBI:30616"/>
    </ligand>
</feature>
<feature type="domain" description="FtsK" evidence="5">
    <location>
        <begin position="973"/>
        <end position="1163"/>
    </location>
</feature>
<keyword evidence="2 3" id="KW-0067">ATP-binding</keyword>
<accession>A0ABW8C0K2</accession>
<evidence type="ECO:0000313" key="6">
    <source>
        <dbReference type="EMBL" id="MFI9099965.1"/>
    </source>
</evidence>
<sequence>MELQLSVIDPVRDDRADMLVDADPAAPVGALAAEIGRLLGRPDGGQGPPTLHINGFQIDPELSLDASPVRDGAVVSVAAPDACPAPDAQGTVEVRIVGGPDAGGVHRLGPGVAVVGSGPDAWIRLNDPALPHSAVEVDVAVDGTVTVHPSFGSSATIDGKPLTDASPWRPRSVVAAGQTLLELSLPSFPDTALKPSEDGTGLDYNRPPRITPPPRPTNFQLPNKPKQSEGRPMPWLMAIVPLFGAVIMAMMMHQPRFLFMAVLSPVAMVGNYMNDKKHGKKSFRQTNADYETHKESIERQARKAMAADTAARRTQAPDPAEVLVAATGPSQRLWERRRSDPDYGMLRVGTGTLPTEVQVSDPAQEEHKRNEARKLSDVPVTVPMQQHGVLGVAGRGELPRAIGRWLVAQAAALHSPADLQICVLTDPSGREGWEWVRWLPHARAREGQSALALIGTDADSVARRISELLAQVTSRQDAAREAGSQPNQAWGGPTILVVLDGSRRLRALPGLTQVLRDGPRVGIHLICLDADRRLLPEECRALVEEDYYGLLQVSMAGVEPVSGVRPDCVTASWGEQMARAMAPIRDVSGDEGAALPDSCRLLDVIEMEPPTVGGIAARWSMGGRSTQAVVGSSFDGAFAIDLVRDGPHGLVAGTTGSGKSELLQTIVASLAVANRPDAMTFVLVDYKGGAAFKDCVKLPHTVGMVTDLDTHLVERALESLGAELRRREHTLAAAGAKDLEDYIIAMRTNPGLAAMPRLLIVIDEFASMARELPDFVTGLVNIAQRGRSLGIHLILATQRPSGVVSPEIRANTNLRIALRVTDASESSDVIDAPDAGYIAKSTPGRAYVRLGASSLLPFQSGRVGGRRPGQVATKAPAPWTVQIGWDGLGRPVPERPAGPRTNDDDLLTDLAVLVEAIQGANEQLGLPPQHSPWLPALTERMVIDELEAPVNVSRDGLLPAPYAVDDLPSEQARRTASIDLTTFGHLMIAGAPRMGRSQTLRTIAGSLARSNSCADVHLYALDCGNGALLALSALPHCGAVVRSNEADRAVRLIGKLAAEVQRRMALLGEGGFTDINEQRTGVAEADRLPHIVLLLDRWEGFTPSLGDLNNGSLTDTIFQLMREGASVGIHVIMTGDRSLLLGRISTLTENKIALQLSDSGDLSLIGLNPRKIPAKIPPGRAFRAQGATETHVALLTEDPSGQAQSAALHAIGAAAKDRDSAVPRSRRPFRVDVLPSRIEFEEAWEMRDPHEMQAMRGGGRLWSMAAIGGDQLTVLGPNLAEGTPAFVIAGPARSGRSTALLTMTRSFLTAGTQIILATPRRQSPLRRLKHAPGVVGFFGTDEITTAELQEALARFSGPGVIIVDDAELLRNCEAGDVFQSVVRNATGKDIGLVIAGDADDICGGFNGWQVEMKKARRGLLLSPQNMSDGDLVGVRLQRGSIGQAVQPGRGLLHLGDGEVRTVQVPLTAL</sequence>
<evidence type="ECO:0000313" key="7">
    <source>
        <dbReference type="Proteomes" id="UP001614394"/>
    </source>
</evidence>
<feature type="region of interest" description="Disordered" evidence="4">
    <location>
        <begin position="188"/>
        <end position="230"/>
    </location>
</feature>
<dbReference type="Gene3D" id="2.60.200.20">
    <property type="match status" value="1"/>
</dbReference>
<evidence type="ECO:0000256" key="4">
    <source>
        <dbReference type="SAM" id="MobiDB-lite"/>
    </source>
</evidence>
<dbReference type="CDD" id="cd01127">
    <property type="entry name" value="TrwB_TraG_TraD_VirD4"/>
    <property type="match status" value="1"/>
</dbReference>
<protein>
    <submittedName>
        <fullName evidence="6">FtsK/SpoIIIE domain-containing protein</fullName>
    </submittedName>
</protein>
<gene>
    <name evidence="6" type="ORF">ACIGXA_05540</name>
</gene>
<evidence type="ECO:0000256" key="1">
    <source>
        <dbReference type="ARBA" id="ARBA00022741"/>
    </source>
</evidence>
<dbReference type="RefSeq" id="WP_399644625.1">
    <property type="nucleotide sequence ID" value="NZ_JBITYG010000001.1"/>
</dbReference>
<proteinExistence type="predicted"/>
<reference evidence="6 7" key="1">
    <citation type="submission" date="2024-10" db="EMBL/GenBank/DDBJ databases">
        <title>The Natural Products Discovery Center: Release of the First 8490 Sequenced Strains for Exploring Actinobacteria Biosynthetic Diversity.</title>
        <authorList>
            <person name="Kalkreuter E."/>
            <person name="Kautsar S.A."/>
            <person name="Yang D."/>
            <person name="Bader C.D."/>
            <person name="Teijaro C.N."/>
            <person name="Fluegel L."/>
            <person name="Davis C.M."/>
            <person name="Simpson J.R."/>
            <person name="Lauterbach L."/>
            <person name="Steele A.D."/>
            <person name="Gui C."/>
            <person name="Meng S."/>
            <person name="Li G."/>
            <person name="Viehrig K."/>
            <person name="Ye F."/>
            <person name="Su P."/>
            <person name="Kiefer A.F."/>
            <person name="Nichols A."/>
            <person name="Cepeda A.J."/>
            <person name="Yan W."/>
            <person name="Fan B."/>
            <person name="Jiang Y."/>
            <person name="Adhikari A."/>
            <person name="Zheng C.-J."/>
            <person name="Schuster L."/>
            <person name="Cowan T.M."/>
            <person name="Smanski M.J."/>
            <person name="Chevrette M.G."/>
            <person name="De Carvalho L.P.S."/>
            <person name="Shen B."/>
        </authorList>
    </citation>
    <scope>NUCLEOTIDE SEQUENCE [LARGE SCALE GENOMIC DNA]</scope>
    <source>
        <strain evidence="6 7">NPDC053399</strain>
    </source>
</reference>
<evidence type="ECO:0000256" key="3">
    <source>
        <dbReference type="PROSITE-ProRule" id="PRU00289"/>
    </source>
</evidence>
<dbReference type="PANTHER" id="PTHR22683">
    <property type="entry name" value="SPORULATION PROTEIN RELATED"/>
    <property type="match status" value="1"/>
</dbReference>
<dbReference type="PROSITE" id="PS50901">
    <property type="entry name" value="FTSK"/>
    <property type="match status" value="2"/>
</dbReference>
<keyword evidence="1 3" id="KW-0547">Nucleotide-binding</keyword>
<dbReference type="SUPFAM" id="SSF52540">
    <property type="entry name" value="P-loop containing nucleoside triphosphate hydrolases"/>
    <property type="match status" value="2"/>
</dbReference>
<evidence type="ECO:0000259" key="5">
    <source>
        <dbReference type="PROSITE" id="PS50901"/>
    </source>
</evidence>
<dbReference type="Pfam" id="PF01580">
    <property type="entry name" value="FtsK_SpoIIIE"/>
    <property type="match status" value="2"/>
</dbReference>
<name>A0ABW8C0K2_9ACTN</name>
<dbReference type="CDD" id="cd00060">
    <property type="entry name" value="FHA"/>
    <property type="match status" value="1"/>
</dbReference>
<dbReference type="Gene3D" id="3.40.50.300">
    <property type="entry name" value="P-loop containing nucleotide triphosphate hydrolases"/>
    <property type="match status" value="4"/>
</dbReference>
<evidence type="ECO:0000256" key="2">
    <source>
        <dbReference type="ARBA" id="ARBA00022840"/>
    </source>
</evidence>
<dbReference type="SMART" id="SM00382">
    <property type="entry name" value="AAA"/>
    <property type="match status" value="3"/>
</dbReference>
<dbReference type="InterPro" id="IPR050206">
    <property type="entry name" value="FtsK/SpoIIIE/SftA"/>
</dbReference>
<dbReference type="EMBL" id="JBITYG010000001">
    <property type="protein sequence ID" value="MFI9099965.1"/>
    <property type="molecule type" value="Genomic_DNA"/>
</dbReference>
<organism evidence="6 7">
    <name type="scientific">Streptomyces fildesensis</name>
    <dbReference type="NCBI Taxonomy" id="375757"/>
    <lineage>
        <taxon>Bacteria</taxon>
        <taxon>Bacillati</taxon>
        <taxon>Actinomycetota</taxon>
        <taxon>Actinomycetes</taxon>
        <taxon>Kitasatosporales</taxon>
        <taxon>Streptomycetaceae</taxon>
        <taxon>Streptomyces</taxon>
    </lineage>
</organism>
<dbReference type="InterPro" id="IPR003593">
    <property type="entry name" value="AAA+_ATPase"/>
</dbReference>
<dbReference type="Proteomes" id="UP001614394">
    <property type="component" value="Unassembled WGS sequence"/>
</dbReference>
<dbReference type="InterPro" id="IPR027417">
    <property type="entry name" value="P-loop_NTPase"/>
</dbReference>